<dbReference type="AlphaFoldDB" id="A0A8K0CIQ3"/>
<comment type="caution">
    <text evidence="3">The sequence shown here is derived from an EMBL/GenBank/DDBJ whole genome shotgun (WGS) entry which is preliminary data.</text>
</comment>
<evidence type="ECO:0000313" key="4">
    <source>
        <dbReference type="Proteomes" id="UP000801492"/>
    </source>
</evidence>
<dbReference type="Proteomes" id="UP000801492">
    <property type="component" value="Unassembled WGS sequence"/>
</dbReference>
<feature type="coiled-coil region" evidence="1">
    <location>
        <begin position="13"/>
        <end position="61"/>
    </location>
</feature>
<proteinExistence type="predicted"/>
<keyword evidence="4" id="KW-1185">Reference proteome</keyword>
<gene>
    <name evidence="3" type="ORF">ILUMI_20969</name>
</gene>
<name>A0A8K0CIQ3_IGNLU</name>
<protein>
    <submittedName>
        <fullName evidence="3">Uncharacterized protein</fullName>
    </submittedName>
</protein>
<evidence type="ECO:0000256" key="1">
    <source>
        <dbReference type="SAM" id="Coils"/>
    </source>
</evidence>
<organism evidence="3 4">
    <name type="scientific">Ignelater luminosus</name>
    <name type="common">Cucubano</name>
    <name type="synonym">Pyrophorus luminosus</name>
    <dbReference type="NCBI Taxonomy" id="2038154"/>
    <lineage>
        <taxon>Eukaryota</taxon>
        <taxon>Metazoa</taxon>
        <taxon>Ecdysozoa</taxon>
        <taxon>Arthropoda</taxon>
        <taxon>Hexapoda</taxon>
        <taxon>Insecta</taxon>
        <taxon>Pterygota</taxon>
        <taxon>Neoptera</taxon>
        <taxon>Endopterygota</taxon>
        <taxon>Coleoptera</taxon>
        <taxon>Polyphaga</taxon>
        <taxon>Elateriformia</taxon>
        <taxon>Elateroidea</taxon>
        <taxon>Elateridae</taxon>
        <taxon>Agrypninae</taxon>
        <taxon>Pyrophorini</taxon>
        <taxon>Ignelater</taxon>
    </lineage>
</organism>
<dbReference type="OrthoDB" id="10622614at2759"/>
<accession>A0A8K0CIQ3</accession>
<sequence length="605" mass="71200">MSARAKAKEKVVINTINCQRQELKERQVRLDEEIVYLTEMKERLQHQLEHGQLNRKQLEQEMCNTGKIVQMLTENYHTIKERHGYTFQSIQNVENVQNVQFDSYKSKKSELLNCIERENKELIEIQNNWEKEISEYNAQLDKIINTSNELTKKEADLAKEIAQKTEINKKLESKFQEDTKVLSKLHNEEQVLLDEIRSTESKIEELEKQHREKSVEYKEILQTKETELTQTIERQKNAEERKMIVTKELEDEVKLTNKLEANYSELEEQRLSLLAKKEELENHAKVVNEDRKARINSLECEIQKLDNDMVIIDTEITSITKTKTEKLEELNLKKQLHEEGMAKLNQLENECEKLRNEINVNQREHIENENNLISLQNRLPHLQELLSTEEKRHHFLEKELDEQLQKLNEELRQQQTKLANTQGETGNSIKDLETELTAYKDKTERLIKENKEKNSQLLEKLRADLRKIRNEVNEEENNMKELKLLCEHKKAERSRLEIALALTKIDTEEPALIKEPANAKPTGILKSPGKRTPPKSVSWKVPSTSTIDSEPLADVSPTQELDITPFFSNMPDNSKSKDELFDELRMWSRPDEEMKVIPKKRSRID</sequence>
<reference evidence="3" key="1">
    <citation type="submission" date="2019-08" db="EMBL/GenBank/DDBJ databases">
        <title>The genome of the North American firefly Photinus pyralis.</title>
        <authorList>
            <consortium name="Photinus pyralis genome working group"/>
            <person name="Fallon T.R."/>
            <person name="Sander Lower S.E."/>
            <person name="Weng J.-K."/>
        </authorList>
    </citation>
    <scope>NUCLEOTIDE SEQUENCE</scope>
    <source>
        <strain evidence="3">TRF0915ILg1</strain>
        <tissue evidence="3">Whole body</tissue>
    </source>
</reference>
<feature type="region of interest" description="Disordered" evidence="2">
    <location>
        <begin position="519"/>
        <end position="555"/>
    </location>
</feature>
<keyword evidence="1" id="KW-0175">Coiled coil</keyword>
<evidence type="ECO:0000313" key="3">
    <source>
        <dbReference type="EMBL" id="KAF2885213.1"/>
    </source>
</evidence>
<feature type="coiled-coil region" evidence="1">
    <location>
        <begin position="108"/>
        <end position="499"/>
    </location>
</feature>
<evidence type="ECO:0000256" key="2">
    <source>
        <dbReference type="SAM" id="MobiDB-lite"/>
    </source>
</evidence>
<dbReference type="EMBL" id="VTPC01089980">
    <property type="protein sequence ID" value="KAF2885213.1"/>
    <property type="molecule type" value="Genomic_DNA"/>
</dbReference>